<accession>A0A2P6MH46</accession>
<dbReference type="InterPro" id="IPR050155">
    <property type="entry name" value="HAD-like_hydrolase_sf"/>
</dbReference>
<evidence type="ECO:0000313" key="3">
    <source>
        <dbReference type="EMBL" id="PRO65598.1"/>
    </source>
</evidence>
<protein>
    <submittedName>
        <fullName evidence="3">Pyrophosphatase PpaX</fullName>
    </submittedName>
</protein>
<dbReference type="SUPFAM" id="SSF56784">
    <property type="entry name" value="HAD-like"/>
    <property type="match status" value="1"/>
</dbReference>
<dbReference type="GO" id="GO:0006281">
    <property type="term" value="P:DNA repair"/>
    <property type="evidence" value="ECO:0007669"/>
    <property type="project" value="TreeGrafter"/>
</dbReference>
<dbReference type="AlphaFoldDB" id="A0A2P6MH46"/>
<dbReference type="FunFam" id="3.40.50.1000:FF:000022">
    <property type="entry name" value="Phosphoglycolate phosphatase"/>
    <property type="match status" value="1"/>
</dbReference>
<dbReference type="PRINTS" id="PR00413">
    <property type="entry name" value="HADHALOGNASE"/>
</dbReference>
<organism evidence="3 4">
    <name type="scientific">Alkalicoccus urumqiensis</name>
    <name type="common">Bacillus urumqiensis</name>
    <dbReference type="NCBI Taxonomy" id="1548213"/>
    <lineage>
        <taxon>Bacteria</taxon>
        <taxon>Bacillati</taxon>
        <taxon>Bacillota</taxon>
        <taxon>Bacilli</taxon>
        <taxon>Bacillales</taxon>
        <taxon>Bacillaceae</taxon>
        <taxon>Alkalicoccus</taxon>
    </lineage>
</organism>
<dbReference type="SFLD" id="SFLDG01129">
    <property type="entry name" value="C1.5:_HAD__Beta-PGM__Phosphata"/>
    <property type="match status" value="1"/>
</dbReference>
<evidence type="ECO:0000313" key="4">
    <source>
        <dbReference type="Proteomes" id="UP000243650"/>
    </source>
</evidence>
<comment type="caution">
    <text evidence="3">The sequence shown here is derived from an EMBL/GenBank/DDBJ whole genome shotgun (WGS) entry which is preliminary data.</text>
</comment>
<dbReference type="InterPro" id="IPR006439">
    <property type="entry name" value="HAD-SF_hydro_IA"/>
</dbReference>
<evidence type="ECO:0000256" key="2">
    <source>
        <dbReference type="ARBA" id="ARBA00022842"/>
    </source>
</evidence>
<dbReference type="Gene3D" id="3.40.50.1000">
    <property type="entry name" value="HAD superfamily/HAD-like"/>
    <property type="match status" value="1"/>
</dbReference>
<dbReference type="Proteomes" id="UP000243650">
    <property type="component" value="Unassembled WGS sequence"/>
</dbReference>
<name>A0A2P6MH46_ALKUR</name>
<dbReference type="GO" id="GO:0005829">
    <property type="term" value="C:cytosol"/>
    <property type="evidence" value="ECO:0007669"/>
    <property type="project" value="TreeGrafter"/>
</dbReference>
<keyword evidence="2" id="KW-0460">Magnesium</keyword>
<dbReference type="PANTHER" id="PTHR43434">
    <property type="entry name" value="PHOSPHOGLYCOLATE PHOSPHATASE"/>
    <property type="match status" value="1"/>
</dbReference>
<dbReference type="InterPro" id="IPR041492">
    <property type="entry name" value="HAD_2"/>
</dbReference>
<dbReference type="NCBIfam" id="NF009804">
    <property type="entry name" value="PRK13288.1"/>
    <property type="match status" value="1"/>
</dbReference>
<dbReference type="RefSeq" id="WP_105959067.1">
    <property type="nucleotide sequence ID" value="NZ_PVNS01000007.1"/>
</dbReference>
<gene>
    <name evidence="3" type="ORF">C6I21_08720</name>
</gene>
<reference evidence="3 4" key="1">
    <citation type="submission" date="2018-03" db="EMBL/GenBank/DDBJ databases">
        <title>Bacillus urumqiensis sp. nov., a moderately haloalkaliphilic bacterium isolated from a salt lake.</title>
        <authorList>
            <person name="Zhao B."/>
            <person name="Liao Z."/>
        </authorList>
    </citation>
    <scope>NUCLEOTIDE SEQUENCE [LARGE SCALE GENOMIC DNA]</scope>
    <source>
        <strain evidence="3 4">BZ-SZ-XJ18</strain>
    </source>
</reference>
<dbReference type="GO" id="GO:0008967">
    <property type="term" value="F:phosphoglycolate phosphatase activity"/>
    <property type="evidence" value="ECO:0007669"/>
    <property type="project" value="TreeGrafter"/>
</dbReference>
<dbReference type="SFLD" id="SFLDS00003">
    <property type="entry name" value="Haloacid_Dehalogenase"/>
    <property type="match status" value="1"/>
</dbReference>
<dbReference type="NCBIfam" id="TIGR01549">
    <property type="entry name" value="HAD-SF-IA-v1"/>
    <property type="match status" value="1"/>
</dbReference>
<dbReference type="NCBIfam" id="TIGR01509">
    <property type="entry name" value="HAD-SF-IA-v3"/>
    <property type="match status" value="1"/>
</dbReference>
<dbReference type="SFLD" id="SFLDG01135">
    <property type="entry name" value="C1.5.6:_HAD__Beta-PGM__Phospha"/>
    <property type="match status" value="1"/>
</dbReference>
<proteinExistence type="predicted"/>
<keyword evidence="1" id="KW-0378">Hydrolase</keyword>
<dbReference type="EMBL" id="PVNS01000007">
    <property type="protein sequence ID" value="PRO65598.1"/>
    <property type="molecule type" value="Genomic_DNA"/>
</dbReference>
<dbReference type="Pfam" id="PF13419">
    <property type="entry name" value="HAD_2"/>
    <property type="match status" value="1"/>
</dbReference>
<dbReference type="PANTHER" id="PTHR43434:SF26">
    <property type="entry name" value="PYROPHOSPHATASE PPAX"/>
    <property type="match status" value="1"/>
</dbReference>
<dbReference type="InterPro" id="IPR036412">
    <property type="entry name" value="HAD-like_sf"/>
</dbReference>
<sequence length="220" mass="24523">MNNRITTVLFDLDGTLIDTIGLITASFQHTLDHFFPGEYTESDLPSFIGPPLYETCSRLLPGREEEMIRVYRTFNLRHHDDMVTGYPGVEETLQQLREAGLKIGVVTTKRRETALRGLSFMQLSSYVDTVVSLDDVTHAKPHPEPLHLALRQLGRTPGEAVMVGDSEHDILGGRRAGTAAAACGWSIKGKAHLASFEPDIMLDAMPELVPWVLREQEARQ</sequence>
<dbReference type="InterPro" id="IPR023214">
    <property type="entry name" value="HAD_sf"/>
</dbReference>
<dbReference type="OrthoDB" id="9807630at2"/>
<evidence type="ECO:0000256" key="1">
    <source>
        <dbReference type="ARBA" id="ARBA00022801"/>
    </source>
</evidence>
<dbReference type="Gene3D" id="1.10.150.240">
    <property type="entry name" value="Putative phosphatase, domain 2"/>
    <property type="match status" value="1"/>
</dbReference>
<dbReference type="InterPro" id="IPR023198">
    <property type="entry name" value="PGP-like_dom2"/>
</dbReference>
<keyword evidence="4" id="KW-1185">Reference proteome</keyword>